<evidence type="ECO:0008006" key="4">
    <source>
        <dbReference type="Google" id="ProtNLM"/>
    </source>
</evidence>
<dbReference type="EMBL" id="CARXXK010000002">
    <property type="protein sequence ID" value="CAI6359941.1"/>
    <property type="molecule type" value="Genomic_DNA"/>
</dbReference>
<gene>
    <name evidence="2" type="ORF">MEUPH1_LOCUS15299</name>
</gene>
<feature type="region of interest" description="Disordered" evidence="1">
    <location>
        <begin position="1"/>
        <end position="44"/>
    </location>
</feature>
<evidence type="ECO:0000313" key="3">
    <source>
        <dbReference type="Proteomes" id="UP001160148"/>
    </source>
</evidence>
<evidence type="ECO:0000313" key="2">
    <source>
        <dbReference type="EMBL" id="CAI6359941.1"/>
    </source>
</evidence>
<dbReference type="Proteomes" id="UP001160148">
    <property type="component" value="Unassembled WGS sequence"/>
</dbReference>
<protein>
    <recommendedName>
        <fullName evidence="4">BESS domain-containing protein</fullName>
    </recommendedName>
</protein>
<feature type="compositionally biased region" description="Polar residues" evidence="1">
    <location>
        <begin position="1"/>
        <end position="16"/>
    </location>
</feature>
<sequence length="191" mass="21921">MSNVREQNNDDGSFSETLPPINPPASSTQNKSVRRERQKENTVSNIDKVLEHLNKKQKVTTSALDAIEMLMLSHAKTIKTFSPRRQATVKQQISNIIGNLEMDENENYHGSRSTNHHVIHHEDRDYPATTDQHVVNYRSNNDDVVYHEDRDYPPTTDQHVVYPTQTQNTDPINLSVENCAQTYTNLGSYSW</sequence>
<proteinExistence type="predicted"/>
<evidence type="ECO:0000256" key="1">
    <source>
        <dbReference type="SAM" id="MobiDB-lite"/>
    </source>
</evidence>
<keyword evidence="3" id="KW-1185">Reference proteome</keyword>
<name>A0AAV0WVU5_9HEMI</name>
<dbReference type="AlphaFoldDB" id="A0AAV0WVU5"/>
<organism evidence="2 3">
    <name type="scientific">Macrosiphum euphorbiae</name>
    <name type="common">potato aphid</name>
    <dbReference type="NCBI Taxonomy" id="13131"/>
    <lineage>
        <taxon>Eukaryota</taxon>
        <taxon>Metazoa</taxon>
        <taxon>Ecdysozoa</taxon>
        <taxon>Arthropoda</taxon>
        <taxon>Hexapoda</taxon>
        <taxon>Insecta</taxon>
        <taxon>Pterygota</taxon>
        <taxon>Neoptera</taxon>
        <taxon>Paraneoptera</taxon>
        <taxon>Hemiptera</taxon>
        <taxon>Sternorrhyncha</taxon>
        <taxon>Aphidomorpha</taxon>
        <taxon>Aphidoidea</taxon>
        <taxon>Aphididae</taxon>
        <taxon>Macrosiphini</taxon>
        <taxon>Macrosiphum</taxon>
    </lineage>
</organism>
<comment type="caution">
    <text evidence="2">The sequence shown here is derived from an EMBL/GenBank/DDBJ whole genome shotgun (WGS) entry which is preliminary data.</text>
</comment>
<reference evidence="2 3" key="1">
    <citation type="submission" date="2023-01" db="EMBL/GenBank/DDBJ databases">
        <authorList>
            <person name="Whitehead M."/>
        </authorList>
    </citation>
    <scope>NUCLEOTIDE SEQUENCE [LARGE SCALE GENOMIC DNA]</scope>
</reference>
<accession>A0AAV0WVU5</accession>